<dbReference type="GO" id="GO:0006355">
    <property type="term" value="P:regulation of DNA-templated transcription"/>
    <property type="evidence" value="ECO:0007669"/>
    <property type="project" value="InterPro"/>
</dbReference>
<dbReference type="GO" id="GO:0008649">
    <property type="term" value="F:rRNA methyltransferase activity"/>
    <property type="evidence" value="ECO:0007669"/>
    <property type="project" value="InterPro"/>
</dbReference>
<dbReference type="InterPro" id="IPR006027">
    <property type="entry name" value="NusB_RsmB_TIM44"/>
</dbReference>
<dbReference type="EMBL" id="DVFJ01000036">
    <property type="protein sequence ID" value="HIQ72519.1"/>
    <property type="molecule type" value="Genomic_DNA"/>
</dbReference>
<dbReference type="GO" id="GO:0005737">
    <property type="term" value="C:cytoplasm"/>
    <property type="evidence" value="ECO:0007669"/>
    <property type="project" value="UniProtKB-SubCell"/>
</dbReference>
<dbReference type="PANTHER" id="PTHR22807:SF53">
    <property type="entry name" value="RIBOSOMAL RNA SMALL SUBUNIT METHYLTRANSFERASE B-RELATED"/>
    <property type="match status" value="1"/>
</dbReference>
<sequence length="487" mass="54690">MRRPPRGPKAPAKPGASRPAPRRTPARQGEPRPERRPESFVSQSARRVALEVLLEVSLQDAYASLALSKHLQGPIFLSERDKRLVTELVYGTLENRIRLDYMIDCYLERRELAPVVRDILRMGAYQLFFLDRVPDMAAVDESVKLARARAGESYTGLVNGVLRTMLRERSRVVYPRPDEEPARYLSVMFSLPPFLAQRLIDAYGPSVALEIAKYRDDEHPMVLRPNLERTTIQDFERFLQSHHIAYVPGTVSGAYRVTQPGEMTARPEYRQGLFSIQSESSMLAARALCARPGQSLLDACAAPGGKTAVLAEAMHGTGRVYAWDLHEHRVALIRAAAQRLGLDNVRAMQRDATQLREDLIQTMDGVLLDAPCSGTGVMLSKPDIKYRQSAESVEALTQTQARLLDTCSQYVRPGGLLVYSTCSILPEENVGRIRAFLEGHPAFRPEPLGELLPEHLRPLERDGMVQLLAHRDGMDGFFIARMRRVEE</sequence>
<keyword evidence="5" id="KW-0698">rRNA processing</keyword>
<dbReference type="GO" id="GO:0003723">
    <property type="term" value="F:RNA binding"/>
    <property type="evidence" value="ECO:0007669"/>
    <property type="project" value="UniProtKB-UniRule"/>
</dbReference>
<gene>
    <name evidence="16" type="primary">rsmB</name>
    <name evidence="16" type="ORF">IAB73_09985</name>
</gene>
<reference evidence="16" key="2">
    <citation type="journal article" date="2021" name="PeerJ">
        <title>Extensive microbial diversity within the chicken gut microbiome revealed by metagenomics and culture.</title>
        <authorList>
            <person name="Gilroy R."/>
            <person name="Ravi A."/>
            <person name="Getino M."/>
            <person name="Pursley I."/>
            <person name="Horton D.L."/>
            <person name="Alikhan N.F."/>
            <person name="Baker D."/>
            <person name="Gharbi K."/>
            <person name="Hall N."/>
            <person name="Watson M."/>
            <person name="Adriaenssens E.M."/>
            <person name="Foster-Nyarko E."/>
            <person name="Jarju S."/>
            <person name="Secka A."/>
            <person name="Antonio M."/>
            <person name="Oren A."/>
            <person name="Chaudhuri R.R."/>
            <person name="La Ragione R."/>
            <person name="Hildebrand F."/>
            <person name="Pallen M.J."/>
        </authorList>
    </citation>
    <scope>NUCLEOTIDE SEQUENCE</scope>
    <source>
        <strain evidence="16">ChiSxjej2B14-6234</strain>
    </source>
</reference>
<evidence type="ECO:0000256" key="4">
    <source>
        <dbReference type="ARBA" id="ARBA00022490"/>
    </source>
</evidence>
<dbReference type="InterPro" id="IPR001678">
    <property type="entry name" value="MeTrfase_RsmB-F_NOP2_dom"/>
</dbReference>
<dbReference type="Pfam" id="PF01029">
    <property type="entry name" value="NusB"/>
    <property type="match status" value="1"/>
</dbReference>
<protein>
    <recommendedName>
        <fullName evidence="3">16S rRNA (cytosine(967)-C(5))-methyltransferase</fullName>
        <ecNumber evidence="3">2.1.1.176</ecNumber>
    </recommendedName>
    <alternativeName>
        <fullName evidence="10">16S rRNA m5C967 methyltransferase</fullName>
    </alternativeName>
    <alternativeName>
        <fullName evidence="11">rRNA (cytosine-C(5)-)-methyltransferase RsmB</fullName>
    </alternativeName>
</protein>
<evidence type="ECO:0000256" key="12">
    <source>
        <dbReference type="ARBA" id="ARBA00047283"/>
    </source>
</evidence>
<dbReference type="InterPro" id="IPR035926">
    <property type="entry name" value="NusB-like_sf"/>
</dbReference>
<dbReference type="SUPFAM" id="SSF48013">
    <property type="entry name" value="NusB-like"/>
    <property type="match status" value="1"/>
</dbReference>
<evidence type="ECO:0000256" key="5">
    <source>
        <dbReference type="ARBA" id="ARBA00022552"/>
    </source>
</evidence>
<name>A0A9D0ZBI4_9FIRM</name>
<feature type="compositionally biased region" description="Low complexity" evidence="14">
    <location>
        <begin position="9"/>
        <end position="19"/>
    </location>
</feature>
<dbReference type="NCBIfam" id="NF011494">
    <property type="entry name" value="PRK14902.1"/>
    <property type="match status" value="1"/>
</dbReference>
<dbReference type="InterPro" id="IPR023267">
    <property type="entry name" value="RCMT"/>
</dbReference>
<dbReference type="InterPro" id="IPR004573">
    <property type="entry name" value="rRNA_ssu_MeTfrase_B"/>
</dbReference>
<comment type="subcellular location">
    <subcellularLocation>
        <location evidence="2">Cytoplasm</location>
    </subcellularLocation>
</comment>
<evidence type="ECO:0000256" key="2">
    <source>
        <dbReference type="ARBA" id="ARBA00004496"/>
    </source>
</evidence>
<evidence type="ECO:0000256" key="11">
    <source>
        <dbReference type="ARBA" id="ARBA00031088"/>
    </source>
</evidence>
<evidence type="ECO:0000256" key="7">
    <source>
        <dbReference type="ARBA" id="ARBA00022679"/>
    </source>
</evidence>
<comment type="similarity">
    <text evidence="13">Belongs to the class I-like SAM-binding methyltransferase superfamily. RsmB/NOP family.</text>
</comment>
<feature type="domain" description="SAM-dependent MTase RsmB/NOP-type" evidence="15">
    <location>
        <begin position="211"/>
        <end position="485"/>
    </location>
</feature>
<evidence type="ECO:0000259" key="15">
    <source>
        <dbReference type="PROSITE" id="PS51686"/>
    </source>
</evidence>
<dbReference type="PRINTS" id="PR02008">
    <property type="entry name" value="RCMTFAMILY"/>
</dbReference>
<feature type="binding site" evidence="13">
    <location>
        <begin position="300"/>
        <end position="306"/>
    </location>
    <ligand>
        <name>S-adenosyl-L-methionine</name>
        <dbReference type="ChEBI" id="CHEBI:59789"/>
    </ligand>
</feature>
<reference evidence="16" key="1">
    <citation type="submission" date="2020-10" db="EMBL/GenBank/DDBJ databases">
        <authorList>
            <person name="Gilroy R."/>
        </authorList>
    </citation>
    <scope>NUCLEOTIDE SEQUENCE</scope>
    <source>
        <strain evidence="16">ChiSxjej2B14-6234</strain>
    </source>
</reference>
<evidence type="ECO:0000256" key="6">
    <source>
        <dbReference type="ARBA" id="ARBA00022603"/>
    </source>
</evidence>
<dbReference type="SUPFAM" id="SSF53335">
    <property type="entry name" value="S-adenosyl-L-methionine-dependent methyltransferases"/>
    <property type="match status" value="1"/>
</dbReference>
<dbReference type="FunFam" id="3.40.50.150:FF:000022">
    <property type="entry name" value="Ribosomal RNA small subunit methyltransferase B"/>
    <property type="match status" value="1"/>
</dbReference>
<evidence type="ECO:0000256" key="14">
    <source>
        <dbReference type="SAM" id="MobiDB-lite"/>
    </source>
</evidence>
<dbReference type="AlphaFoldDB" id="A0A9D0ZBI4"/>
<dbReference type="NCBIfam" id="TIGR00563">
    <property type="entry name" value="rsmB"/>
    <property type="match status" value="1"/>
</dbReference>
<feature type="active site" description="Nucleophile" evidence="13">
    <location>
        <position position="422"/>
    </location>
</feature>
<comment type="catalytic activity">
    <reaction evidence="12">
        <text>cytidine(967) in 16S rRNA + S-adenosyl-L-methionine = 5-methylcytidine(967) in 16S rRNA + S-adenosyl-L-homocysteine + H(+)</text>
        <dbReference type="Rhea" id="RHEA:42748"/>
        <dbReference type="Rhea" id="RHEA-COMP:10219"/>
        <dbReference type="Rhea" id="RHEA-COMP:10220"/>
        <dbReference type="ChEBI" id="CHEBI:15378"/>
        <dbReference type="ChEBI" id="CHEBI:57856"/>
        <dbReference type="ChEBI" id="CHEBI:59789"/>
        <dbReference type="ChEBI" id="CHEBI:74483"/>
        <dbReference type="ChEBI" id="CHEBI:82748"/>
        <dbReference type="EC" id="2.1.1.176"/>
    </reaction>
</comment>
<dbReference type="Proteomes" id="UP000886887">
    <property type="component" value="Unassembled WGS sequence"/>
</dbReference>
<dbReference type="Gene3D" id="3.40.50.150">
    <property type="entry name" value="Vaccinia Virus protein VP39"/>
    <property type="match status" value="1"/>
</dbReference>
<keyword evidence="8 13" id="KW-0949">S-adenosyl-L-methionine</keyword>
<comment type="function">
    <text evidence="1">Specifically methylates the cytosine at position 967 (m5C967) of 16S rRNA.</text>
</comment>
<dbReference type="InterPro" id="IPR049560">
    <property type="entry name" value="MeTrfase_RsmB-F_NOP2_cat"/>
</dbReference>
<accession>A0A9D0ZBI4</accession>
<dbReference type="InterPro" id="IPR029063">
    <property type="entry name" value="SAM-dependent_MTases_sf"/>
</dbReference>
<dbReference type="PROSITE" id="PS51686">
    <property type="entry name" value="SAM_MT_RSMB_NOP"/>
    <property type="match status" value="1"/>
</dbReference>
<evidence type="ECO:0000313" key="17">
    <source>
        <dbReference type="Proteomes" id="UP000886887"/>
    </source>
</evidence>
<evidence type="ECO:0000256" key="10">
    <source>
        <dbReference type="ARBA" id="ARBA00030399"/>
    </source>
</evidence>
<evidence type="ECO:0000256" key="13">
    <source>
        <dbReference type="PROSITE-ProRule" id="PRU01023"/>
    </source>
</evidence>
<evidence type="ECO:0000256" key="3">
    <source>
        <dbReference type="ARBA" id="ARBA00012140"/>
    </source>
</evidence>
<keyword evidence="6 13" id="KW-0489">Methyltransferase</keyword>
<feature type="binding site" evidence="13">
    <location>
        <position position="369"/>
    </location>
    <ligand>
        <name>S-adenosyl-L-methionine</name>
        <dbReference type="ChEBI" id="CHEBI:59789"/>
    </ligand>
</feature>
<evidence type="ECO:0000256" key="1">
    <source>
        <dbReference type="ARBA" id="ARBA00002724"/>
    </source>
</evidence>
<dbReference type="EC" id="2.1.1.176" evidence="3"/>
<evidence type="ECO:0000313" key="16">
    <source>
        <dbReference type="EMBL" id="HIQ72519.1"/>
    </source>
</evidence>
<feature type="binding site" evidence="13">
    <location>
        <position position="324"/>
    </location>
    <ligand>
        <name>S-adenosyl-L-methionine</name>
        <dbReference type="ChEBI" id="CHEBI:59789"/>
    </ligand>
</feature>
<dbReference type="Pfam" id="PF01189">
    <property type="entry name" value="Methyltr_RsmB-F"/>
    <property type="match status" value="1"/>
</dbReference>
<feature type="region of interest" description="Disordered" evidence="14">
    <location>
        <begin position="1"/>
        <end position="41"/>
    </location>
</feature>
<feature type="binding site" evidence="13">
    <location>
        <position position="351"/>
    </location>
    <ligand>
        <name>S-adenosyl-L-methionine</name>
        <dbReference type="ChEBI" id="CHEBI:59789"/>
    </ligand>
</feature>
<dbReference type="PANTHER" id="PTHR22807">
    <property type="entry name" value="NOP2 YEAST -RELATED NOL1/NOP2/FMU SUN DOMAIN-CONTAINING"/>
    <property type="match status" value="1"/>
</dbReference>
<organism evidence="16 17">
    <name type="scientific">Candidatus Onthenecus intestinigallinarum</name>
    <dbReference type="NCBI Taxonomy" id="2840875"/>
    <lineage>
        <taxon>Bacteria</taxon>
        <taxon>Bacillati</taxon>
        <taxon>Bacillota</taxon>
        <taxon>Clostridia</taxon>
        <taxon>Eubacteriales</taxon>
        <taxon>Candidatus Onthenecus</taxon>
    </lineage>
</organism>
<keyword evidence="9 13" id="KW-0694">RNA-binding</keyword>
<evidence type="ECO:0000256" key="8">
    <source>
        <dbReference type="ARBA" id="ARBA00022691"/>
    </source>
</evidence>
<dbReference type="Gene3D" id="1.10.940.10">
    <property type="entry name" value="NusB-like"/>
    <property type="match status" value="1"/>
</dbReference>
<comment type="caution">
    <text evidence="16">The sequence shown here is derived from an EMBL/GenBank/DDBJ whole genome shotgun (WGS) entry which is preliminary data.</text>
</comment>
<feature type="compositionally biased region" description="Basic and acidic residues" evidence="14">
    <location>
        <begin position="29"/>
        <end position="38"/>
    </location>
</feature>
<proteinExistence type="inferred from homology"/>
<keyword evidence="7 13" id="KW-0808">Transferase</keyword>
<evidence type="ECO:0000256" key="9">
    <source>
        <dbReference type="ARBA" id="ARBA00022884"/>
    </source>
</evidence>
<keyword evidence="4" id="KW-0963">Cytoplasm</keyword>
<dbReference type="CDD" id="cd02440">
    <property type="entry name" value="AdoMet_MTases"/>
    <property type="match status" value="1"/>
</dbReference>